<dbReference type="InterPro" id="IPR036388">
    <property type="entry name" value="WH-like_DNA-bd_sf"/>
</dbReference>
<gene>
    <name evidence="6" type="ORF">FHR90_002859</name>
    <name evidence="7" type="ORF">HUK83_00680</name>
</gene>
<keyword evidence="1" id="KW-0805">Transcription regulation</keyword>
<dbReference type="PROSITE" id="PS51077">
    <property type="entry name" value="HTH_ICLR"/>
    <property type="match status" value="1"/>
</dbReference>
<dbReference type="Pfam" id="PF01614">
    <property type="entry name" value="IclR_C"/>
    <property type="match status" value="1"/>
</dbReference>
<dbReference type="EMBL" id="JACHXV010000015">
    <property type="protein sequence ID" value="MBB3175012.1"/>
    <property type="molecule type" value="Genomic_DNA"/>
</dbReference>
<dbReference type="GO" id="GO:0003700">
    <property type="term" value="F:DNA-binding transcription factor activity"/>
    <property type="evidence" value="ECO:0007669"/>
    <property type="project" value="TreeGrafter"/>
</dbReference>
<proteinExistence type="predicted"/>
<accession>A0A850NNF9</accession>
<feature type="domain" description="HTH iclR-type" evidence="4">
    <location>
        <begin position="1"/>
        <end position="62"/>
    </location>
</feature>
<reference evidence="7 9" key="1">
    <citation type="submission" date="2020-06" db="EMBL/GenBank/DDBJ databases">
        <title>Description of novel acetic acid bacteria.</title>
        <authorList>
            <person name="Sombolestani A."/>
        </authorList>
    </citation>
    <scope>NUCLEOTIDE SEQUENCE [LARGE SCALE GENOMIC DNA]</scope>
    <source>
        <strain evidence="7 9">LMG 26838</strain>
    </source>
</reference>
<dbReference type="Proteomes" id="UP000557688">
    <property type="component" value="Unassembled WGS sequence"/>
</dbReference>
<dbReference type="PANTHER" id="PTHR30136">
    <property type="entry name" value="HELIX-TURN-HELIX TRANSCRIPTIONAL REGULATOR, ICLR FAMILY"/>
    <property type="match status" value="1"/>
</dbReference>
<dbReference type="RefSeq" id="WP_176621618.1">
    <property type="nucleotide sequence ID" value="NZ_JABXXQ010000003.1"/>
</dbReference>
<comment type="caution">
    <text evidence="7">The sequence shown here is derived from an EMBL/GenBank/DDBJ whole genome shotgun (WGS) entry which is preliminary data.</text>
</comment>
<dbReference type="GO" id="GO:0003677">
    <property type="term" value="F:DNA binding"/>
    <property type="evidence" value="ECO:0007669"/>
    <property type="project" value="UniProtKB-KW"/>
</dbReference>
<feature type="domain" description="IclR-ED" evidence="5">
    <location>
        <begin position="63"/>
        <end position="248"/>
    </location>
</feature>
<evidence type="ECO:0000313" key="7">
    <source>
        <dbReference type="EMBL" id="NVN28862.1"/>
    </source>
</evidence>
<dbReference type="AlphaFoldDB" id="A0A850NNF9"/>
<dbReference type="InterPro" id="IPR005471">
    <property type="entry name" value="Tscrpt_reg_IclR_N"/>
</dbReference>
<dbReference type="InterPro" id="IPR014757">
    <property type="entry name" value="Tscrpt_reg_IclR_C"/>
</dbReference>
<dbReference type="EMBL" id="JABXXQ010000003">
    <property type="protein sequence ID" value="NVN28862.1"/>
    <property type="molecule type" value="Genomic_DNA"/>
</dbReference>
<dbReference type="PANTHER" id="PTHR30136:SF24">
    <property type="entry name" value="HTH-TYPE TRANSCRIPTIONAL REPRESSOR ALLR"/>
    <property type="match status" value="1"/>
</dbReference>
<evidence type="ECO:0000259" key="4">
    <source>
        <dbReference type="PROSITE" id="PS51077"/>
    </source>
</evidence>
<organism evidence="7 9">
    <name type="scientific">Endobacter medicaginis</name>
    <dbReference type="NCBI Taxonomy" id="1181271"/>
    <lineage>
        <taxon>Bacteria</taxon>
        <taxon>Pseudomonadati</taxon>
        <taxon>Pseudomonadota</taxon>
        <taxon>Alphaproteobacteria</taxon>
        <taxon>Acetobacterales</taxon>
        <taxon>Acetobacteraceae</taxon>
        <taxon>Endobacter</taxon>
    </lineage>
</organism>
<dbReference type="PROSITE" id="PS51078">
    <property type="entry name" value="ICLR_ED"/>
    <property type="match status" value="1"/>
</dbReference>
<evidence type="ECO:0000313" key="6">
    <source>
        <dbReference type="EMBL" id="MBB3175012.1"/>
    </source>
</evidence>
<protein>
    <submittedName>
        <fullName evidence="6">DNA-binding IclR family transcriptional regulator</fullName>
    </submittedName>
    <submittedName>
        <fullName evidence="7">Helix-turn-helix domain-containing protein</fullName>
    </submittedName>
</protein>
<evidence type="ECO:0000256" key="1">
    <source>
        <dbReference type="ARBA" id="ARBA00023015"/>
    </source>
</evidence>
<evidence type="ECO:0000259" key="5">
    <source>
        <dbReference type="PROSITE" id="PS51078"/>
    </source>
</evidence>
<sequence length="262" mass="28173">MAAPDRLVSVIGLFTLERPVWGVDDAAEALDVSVSSVYRYFATLCEAGFLATETPGQYVLGPAFIQYDRQIRLTDPLLAAARPVMADLVTYAPDGSTAVLARVFEDKVICVHQVVGRGPQPQVSYARGRPMPLFRGATSKIILAHLPPRQLKRLYQRNAATIAETEMGRDLASFRETLASMRRAGVVVTRHEIDPDRVGIAAPVFSSDRRILGSLSVIVGEDDVDQRLARLQALTIGCAGDIETALAAISPKGNASGASEAV</sequence>
<evidence type="ECO:0000256" key="2">
    <source>
        <dbReference type="ARBA" id="ARBA00023125"/>
    </source>
</evidence>
<dbReference type="SMART" id="SM00346">
    <property type="entry name" value="HTH_ICLR"/>
    <property type="match status" value="1"/>
</dbReference>
<name>A0A850NNF9_9PROT</name>
<dbReference type="Gene3D" id="1.10.10.10">
    <property type="entry name" value="Winged helix-like DNA-binding domain superfamily/Winged helix DNA-binding domain"/>
    <property type="match status" value="1"/>
</dbReference>
<reference evidence="6 8" key="2">
    <citation type="submission" date="2020-08" db="EMBL/GenBank/DDBJ databases">
        <title>Genomic Encyclopedia of Type Strains, Phase III (KMG-III): the genomes of soil and plant-associated and newly described type strains.</title>
        <authorList>
            <person name="Whitman W."/>
        </authorList>
    </citation>
    <scope>NUCLEOTIDE SEQUENCE [LARGE SCALE GENOMIC DNA]</scope>
    <source>
        <strain evidence="6 8">CECT 8088</strain>
    </source>
</reference>
<dbReference type="SUPFAM" id="SSF46785">
    <property type="entry name" value="Winged helix' DNA-binding domain"/>
    <property type="match status" value="1"/>
</dbReference>
<keyword evidence="2 6" id="KW-0238">DNA-binding</keyword>
<dbReference type="Proteomes" id="UP000565205">
    <property type="component" value="Unassembled WGS sequence"/>
</dbReference>
<dbReference type="Gene3D" id="3.30.450.40">
    <property type="match status" value="1"/>
</dbReference>
<evidence type="ECO:0000313" key="9">
    <source>
        <dbReference type="Proteomes" id="UP000565205"/>
    </source>
</evidence>
<dbReference type="InterPro" id="IPR050707">
    <property type="entry name" value="HTH_MetabolicPath_Reg"/>
</dbReference>
<dbReference type="GO" id="GO:0045892">
    <property type="term" value="P:negative regulation of DNA-templated transcription"/>
    <property type="evidence" value="ECO:0007669"/>
    <property type="project" value="TreeGrafter"/>
</dbReference>
<dbReference type="SUPFAM" id="SSF55781">
    <property type="entry name" value="GAF domain-like"/>
    <property type="match status" value="1"/>
</dbReference>
<dbReference type="Pfam" id="PF09339">
    <property type="entry name" value="HTH_IclR"/>
    <property type="match status" value="1"/>
</dbReference>
<keyword evidence="3" id="KW-0804">Transcription</keyword>
<evidence type="ECO:0000313" key="8">
    <source>
        <dbReference type="Proteomes" id="UP000557688"/>
    </source>
</evidence>
<evidence type="ECO:0000256" key="3">
    <source>
        <dbReference type="ARBA" id="ARBA00023163"/>
    </source>
</evidence>
<dbReference type="InterPro" id="IPR029016">
    <property type="entry name" value="GAF-like_dom_sf"/>
</dbReference>
<keyword evidence="8" id="KW-1185">Reference proteome</keyword>
<dbReference type="InterPro" id="IPR036390">
    <property type="entry name" value="WH_DNA-bd_sf"/>
</dbReference>